<accession>A0A3D8TQH4</accession>
<dbReference type="SUPFAM" id="SSF55347">
    <property type="entry name" value="Glyceraldehyde-3-phosphate dehydrogenase-like, C-terminal domain"/>
    <property type="match status" value="1"/>
</dbReference>
<dbReference type="Pfam" id="PF01408">
    <property type="entry name" value="GFO_IDH_MocA"/>
    <property type="match status" value="1"/>
</dbReference>
<dbReference type="InterPro" id="IPR050984">
    <property type="entry name" value="Gfo/Idh/MocA_domain"/>
</dbReference>
<dbReference type="InterPro" id="IPR000683">
    <property type="entry name" value="Gfo/Idh/MocA-like_OxRdtase_N"/>
</dbReference>
<evidence type="ECO:0000259" key="4">
    <source>
        <dbReference type="Pfam" id="PF22725"/>
    </source>
</evidence>
<dbReference type="EMBL" id="LARY01000002">
    <property type="protein sequence ID" value="RDX01060.1"/>
    <property type="molecule type" value="Genomic_DNA"/>
</dbReference>
<dbReference type="AlphaFoldDB" id="A0A3D8TQH4"/>
<dbReference type="Gene3D" id="3.40.50.720">
    <property type="entry name" value="NAD(P)-binding Rossmann-like Domain"/>
    <property type="match status" value="1"/>
</dbReference>
<keyword evidence="2" id="KW-0560">Oxidoreductase</keyword>
<evidence type="ECO:0000256" key="2">
    <source>
        <dbReference type="ARBA" id="ARBA00023002"/>
    </source>
</evidence>
<dbReference type="SUPFAM" id="SSF51735">
    <property type="entry name" value="NAD(P)-binding Rossmann-fold domains"/>
    <property type="match status" value="1"/>
</dbReference>
<keyword evidence="6" id="KW-1185">Reference proteome</keyword>
<feature type="domain" description="Gfo/Idh/MocA-like oxidoreductase N-terminal" evidence="3">
    <location>
        <begin position="4"/>
        <end position="120"/>
    </location>
</feature>
<dbReference type="PANTHER" id="PTHR22604">
    <property type="entry name" value="OXIDOREDUCTASES"/>
    <property type="match status" value="1"/>
</dbReference>
<gene>
    <name evidence="5" type="ORF">UR08_08900</name>
</gene>
<dbReference type="PANTHER" id="PTHR22604:SF105">
    <property type="entry name" value="TRANS-1,2-DIHYDROBENZENE-1,2-DIOL DEHYDROGENASE"/>
    <property type="match status" value="1"/>
</dbReference>
<dbReference type="Proteomes" id="UP000257055">
    <property type="component" value="Unassembled WGS sequence"/>
</dbReference>
<dbReference type="RefSeq" id="WP_115753312.1">
    <property type="nucleotide sequence ID" value="NZ_LARY01000002.1"/>
</dbReference>
<comment type="similarity">
    <text evidence="1">Belongs to the Gfo/Idh/MocA family.</text>
</comment>
<sequence>MSNLNWAIVGPGGIAHQFADAMTKEGRTVHAVGARNKEKGEAFAKEYGIGLVYDDFDALFADENIDAVYISTPHSNHYEYMMKAVQNGKHILVEKAITVSSRELEAVLQVSREKKVVVMEAMTIFHMPLYAKLKEIAVEKKLGALKMIQVSFGSAKPNDPSNRFFSMDLAGGALLDIGTYALSFARYFLSEKPTEVLSTAKKYETGVDEQSGILLRNAQDEMATISLTFRAKMPKRGIVAYENGFLTVDDFPRADRAMLTYTNGESEEITAGDTASALQYEIRDMEKNIANGENPLSELTEDVVEIMTKVRSDWGIEFPFEK</sequence>
<dbReference type="GO" id="GO:0000166">
    <property type="term" value="F:nucleotide binding"/>
    <property type="evidence" value="ECO:0007669"/>
    <property type="project" value="InterPro"/>
</dbReference>
<dbReference type="Pfam" id="PF22725">
    <property type="entry name" value="GFO_IDH_MocA_C3"/>
    <property type="match status" value="1"/>
</dbReference>
<reference evidence="6" key="1">
    <citation type="submission" date="2015-04" db="EMBL/GenBank/DDBJ databases">
        <authorList>
            <person name="Schardt J."/>
            <person name="Mueller-Herbst S."/>
            <person name="Scherer S."/>
            <person name="Huptas C."/>
        </authorList>
    </citation>
    <scope>NUCLEOTIDE SEQUENCE [LARGE SCALE GENOMIC DNA]</scope>
    <source>
        <strain evidence="6">Kiel-L1</strain>
    </source>
</reference>
<organism evidence="5 6">
    <name type="scientific">Listeria kieliensis</name>
    <dbReference type="NCBI Taxonomy" id="1621700"/>
    <lineage>
        <taxon>Bacteria</taxon>
        <taxon>Bacillati</taxon>
        <taxon>Bacillota</taxon>
        <taxon>Bacilli</taxon>
        <taxon>Bacillales</taxon>
        <taxon>Listeriaceae</taxon>
        <taxon>Listeria</taxon>
    </lineage>
</organism>
<feature type="domain" description="GFO/IDH/MocA-like oxidoreductase" evidence="4">
    <location>
        <begin position="130"/>
        <end position="241"/>
    </location>
</feature>
<evidence type="ECO:0000256" key="1">
    <source>
        <dbReference type="ARBA" id="ARBA00010928"/>
    </source>
</evidence>
<protein>
    <submittedName>
        <fullName evidence="5">Oxidoreductase</fullName>
    </submittedName>
</protein>
<evidence type="ECO:0000259" key="3">
    <source>
        <dbReference type="Pfam" id="PF01408"/>
    </source>
</evidence>
<dbReference type="InterPro" id="IPR036291">
    <property type="entry name" value="NAD(P)-bd_dom_sf"/>
</dbReference>
<dbReference type="Gene3D" id="3.30.360.10">
    <property type="entry name" value="Dihydrodipicolinate Reductase, domain 2"/>
    <property type="match status" value="1"/>
</dbReference>
<proteinExistence type="inferred from homology"/>
<dbReference type="InterPro" id="IPR055170">
    <property type="entry name" value="GFO_IDH_MocA-like_dom"/>
</dbReference>
<dbReference type="GO" id="GO:0016491">
    <property type="term" value="F:oxidoreductase activity"/>
    <property type="evidence" value="ECO:0007669"/>
    <property type="project" value="UniProtKB-KW"/>
</dbReference>
<evidence type="ECO:0000313" key="6">
    <source>
        <dbReference type="Proteomes" id="UP000257055"/>
    </source>
</evidence>
<evidence type="ECO:0000313" key="5">
    <source>
        <dbReference type="EMBL" id="RDX01060.1"/>
    </source>
</evidence>
<comment type="caution">
    <text evidence="5">The sequence shown here is derived from an EMBL/GenBank/DDBJ whole genome shotgun (WGS) entry which is preliminary data.</text>
</comment>
<name>A0A3D8TQH4_9LIST</name>